<dbReference type="GO" id="GO:0005737">
    <property type="term" value="C:cytoplasm"/>
    <property type="evidence" value="ECO:0007669"/>
    <property type="project" value="UniProtKB-SubCell"/>
</dbReference>
<dbReference type="KEGG" id="loi:92357162"/>
<comment type="similarity">
    <text evidence="5">Belongs to the peptidase T1B family.</text>
</comment>
<dbReference type="FunFam" id="3.60.20.10:FF:000074">
    <property type="entry name" value="Proteasome subunit beta"/>
    <property type="match status" value="1"/>
</dbReference>
<comment type="function">
    <text evidence="5">Non-catalytic component of the proteasome.</text>
</comment>
<dbReference type="SUPFAM" id="SSF56235">
    <property type="entry name" value="N-terminal nucleophile aminohydrolases (Ntn hydrolases)"/>
    <property type="match status" value="1"/>
</dbReference>
<dbReference type="AlphaFoldDB" id="A0A836G4Y4"/>
<evidence type="ECO:0000256" key="5">
    <source>
        <dbReference type="PIRNR" id="PIRNR001213"/>
    </source>
</evidence>
<dbReference type="CDD" id="cd03760">
    <property type="entry name" value="proteasome_beta_type_4"/>
    <property type="match status" value="1"/>
</dbReference>
<keyword evidence="1 5" id="KW-0963">Cytoplasm</keyword>
<dbReference type="GeneID" id="92357162"/>
<dbReference type="RefSeq" id="XP_067059878.1">
    <property type="nucleotide sequence ID" value="XM_067203228.1"/>
</dbReference>
<evidence type="ECO:0000313" key="7">
    <source>
        <dbReference type="Proteomes" id="UP000674143"/>
    </source>
</evidence>
<accession>A0A836G4Y4</accession>
<dbReference type="PANTHER" id="PTHR32194">
    <property type="entry name" value="METALLOPROTEASE TLDD"/>
    <property type="match status" value="1"/>
</dbReference>
<dbReference type="InterPro" id="IPR001353">
    <property type="entry name" value="Proteasome_sua/b"/>
</dbReference>
<comment type="subcellular location">
    <subcellularLocation>
        <location evidence="5">Cytoplasm</location>
    </subcellularLocation>
    <subcellularLocation>
        <location evidence="5">Nucleus</location>
    </subcellularLocation>
</comment>
<dbReference type="EMBL" id="JAFHLR010000034">
    <property type="protein sequence ID" value="KAG5468076.1"/>
    <property type="molecule type" value="Genomic_DNA"/>
</dbReference>
<reference evidence="7" key="2">
    <citation type="journal article" date="2021" name="Sci. Data">
        <title>Chromosome-scale genome sequencing, assembly and annotation of six genomes from subfamily Leishmaniinae.</title>
        <authorList>
            <person name="Almutairi H."/>
            <person name="Urbaniak M.D."/>
            <person name="Bates M.D."/>
            <person name="Jariyapan N."/>
            <person name="Kwakye-Nuako G."/>
            <person name="Thomaz Soccol V."/>
            <person name="Al-Salem W.S."/>
            <person name="Dillon R.J."/>
            <person name="Bates P.A."/>
            <person name="Gatherer D."/>
        </authorList>
    </citation>
    <scope>NUCLEOTIDE SEQUENCE [LARGE SCALE GENOMIC DNA]</scope>
</reference>
<keyword evidence="2 5" id="KW-0647">Proteasome</keyword>
<evidence type="ECO:0000256" key="3">
    <source>
        <dbReference type="ARBA" id="ARBA00023242"/>
    </source>
</evidence>
<dbReference type="GO" id="GO:0019774">
    <property type="term" value="C:proteasome core complex, beta-subunit complex"/>
    <property type="evidence" value="ECO:0007669"/>
    <property type="project" value="UniProtKB-UniRule"/>
</dbReference>
<evidence type="ECO:0000256" key="4">
    <source>
        <dbReference type="ARBA" id="ARBA00026071"/>
    </source>
</evidence>
<comment type="caution">
    <text evidence="6">The sequence shown here is derived from an EMBL/GenBank/DDBJ whole genome shotgun (WGS) entry which is preliminary data.</text>
</comment>
<dbReference type="Proteomes" id="UP000674143">
    <property type="component" value="Unassembled WGS sequence"/>
</dbReference>
<keyword evidence="3 5" id="KW-0539">Nucleus</keyword>
<sequence length="220" mass="24703">MASGGSVIAIKYNGGVLMAADTLLSYGSLAKWPNIPRIKLLGDYSAVCATGDYADFQMMAKEVEDSIERQKMYHNVDELCPSEVFSYLHRCIYRKRCDFEPCLCQMIFIGARDGKTFLAAVDDVGTRWEDDCIATGYGGHIALPLLRQALENCPGGLSRAAAEQILRDCLRVLFYRECRTINKFQMADAASDGVRISEPFHLETNWEHEGYCFEKTAIIR</sequence>
<dbReference type="PANTHER" id="PTHR32194:SF6">
    <property type="entry name" value="PROTEASOME SUBUNIT BETA"/>
    <property type="match status" value="1"/>
</dbReference>
<dbReference type="SMR" id="A0A836G4Y4"/>
<comment type="subunit">
    <text evidence="4">The 26S proteasome consists of a 20S proteasome core and two 19S regulatory subunits. The 20S proteasome core is composed of 28 subunits that are arranged in four stacked rings, resulting in a barrel-shaped structure. The two end rings are each formed by seven alpha subunits, and the two central rings are each formed by seven beta subunits. The catalytic chamber with the active sites is on the inside of the barrel.</text>
</comment>
<reference evidence="7" key="1">
    <citation type="journal article" date="2021" name="Microbiol. Resour. Announc.">
        <title>LGAAP: Leishmaniinae Genome Assembly and Annotation Pipeline.</title>
        <authorList>
            <person name="Almutairi H."/>
            <person name="Urbaniak M.D."/>
            <person name="Bates M.D."/>
            <person name="Jariyapan N."/>
            <person name="Kwakye-Nuako G."/>
            <person name="Thomaz-Soccol V."/>
            <person name="Al-Salem W.S."/>
            <person name="Dillon R.J."/>
            <person name="Bates P.A."/>
            <person name="Gatherer D."/>
        </authorList>
    </citation>
    <scope>NUCLEOTIDE SEQUENCE [LARGE SCALE GENOMIC DNA]</scope>
</reference>
<evidence type="ECO:0000313" key="6">
    <source>
        <dbReference type="EMBL" id="KAG5468076.1"/>
    </source>
</evidence>
<dbReference type="PIRSF" id="PIRSF001213">
    <property type="entry name" value="Psome_endopept_beta"/>
    <property type="match status" value="1"/>
</dbReference>
<dbReference type="InterPro" id="IPR016295">
    <property type="entry name" value="Proteasome_beta4"/>
</dbReference>
<name>A0A836G4Y4_9TRYP</name>
<dbReference type="Gene3D" id="3.60.20.10">
    <property type="entry name" value="Glutamine Phosphoribosylpyrophosphate, subunit 1, domain 1"/>
    <property type="match status" value="1"/>
</dbReference>
<proteinExistence type="inferred from homology"/>
<dbReference type="InterPro" id="IPR029055">
    <property type="entry name" value="Ntn_hydrolases_N"/>
</dbReference>
<dbReference type="InterPro" id="IPR023333">
    <property type="entry name" value="Proteasome_suB-type"/>
</dbReference>
<keyword evidence="7" id="KW-1185">Reference proteome</keyword>
<gene>
    <name evidence="6" type="ORF">LSCM4_01165</name>
</gene>
<organism evidence="6 7">
    <name type="scientific">Leishmania orientalis</name>
    <dbReference type="NCBI Taxonomy" id="2249476"/>
    <lineage>
        <taxon>Eukaryota</taxon>
        <taxon>Discoba</taxon>
        <taxon>Euglenozoa</taxon>
        <taxon>Kinetoplastea</taxon>
        <taxon>Metakinetoplastina</taxon>
        <taxon>Trypanosomatida</taxon>
        <taxon>Trypanosomatidae</taxon>
        <taxon>Leishmaniinae</taxon>
        <taxon>Leishmania</taxon>
    </lineage>
</organism>
<dbReference type="GO" id="GO:0051603">
    <property type="term" value="P:proteolysis involved in protein catabolic process"/>
    <property type="evidence" value="ECO:0007669"/>
    <property type="project" value="InterPro"/>
</dbReference>
<dbReference type="InterPro" id="IPR016050">
    <property type="entry name" value="Proteasome_bsu_CS"/>
</dbReference>
<protein>
    <recommendedName>
        <fullName evidence="5">Proteasome subunit beta</fullName>
    </recommendedName>
</protein>
<dbReference type="PROSITE" id="PS00854">
    <property type="entry name" value="PROTEASOME_BETA_1"/>
    <property type="match status" value="1"/>
</dbReference>
<dbReference type="Pfam" id="PF00227">
    <property type="entry name" value="Proteasome"/>
    <property type="match status" value="1"/>
</dbReference>
<evidence type="ECO:0000256" key="2">
    <source>
        <dbReference type="ARBA" id="ARBA00022942"/>
    </source>
</evidence>
<evidence type="ECO:0000256" key="1">
    <source>
        <dbReference type="ARBA" id="ARBA00022490"/>
    </source>
</evidence>
<dbReference type="GO" id="GO:0005634">
    <property type="term" value="C:nucleus"/>
    <property type="evidence" value="ECO:0007669"/>
    <property type="project" value="UniProtKB-SubCell"/>
</dbReference>